<comment type="domain">
    <text evidence="5">The RxLR-dEER motif acts to carry the protein into the host cell cytoplasm through binding to cell surface phosphatidylinositol-3-phosphate.</text>
</comment>
<dbReference type="Pfam" id="PF16810">
    <property type="entry name" value="RXLR"/>
    <property type="match status" value="1"/>
</dbReference>
<comment type="caution">
    <text evidence="6">The sequence shown here is derived from an EMBL/GenBank/DDBJ whole genome shotgun (WGS) entry which is preliminary data.</text>
</comment>
<dbReference type="EMBL" id="JBIMZQ010000003">
    <property type="protein sequence ID" value="KAL3672828.1"/>
    <property type="molecule type" value="Genomic_DNA"/>
</dbReference>
<evidence type="ECO:0000256" key="5">
    <source>
        <dbReference type="RuleBase" id="RU367124"/>
    </source>
</evidence>
<keyword evidence="3 5" id="KW-0964">Secreted</keyword>
<protein>
    <recommendedName>
        <fullName evidence="5">RxLR effector protein</fullName>
    </recommendedName>
</protein>
<keyword evidence="7" id="KW-1185">Reference proteome</keyword>
<accession>A0ABD3G0Z5</accession>
<comment type="subcellular location">
    <subcellularLocation>
        <location evidence="1 5">Secreted</location>
    </subcellularLocation>
</comment>
<evidence type="ECO:0000256" key="1">
    <source>
        <dbReference type="ARBA" id="ARBA00004613"/>
    </source>
</evidence>
<comment type="function">
    <text evidence="5">Effector that suppresses plant defense responses during pathogen infection.</text>
</comment>
<reference evidence="6 7" key="1">
    <citation type="submission" date="2024-09" db="EMBL/GenBank/DDBJ databases">
        <title>Genome sequencing and assembly of Phytophthora oleae, isolate VK10A, causative agent of rot of olive drupes.</title>
        <authorList>
            <person name="Conti Taguali S."/>
            <person name="Riolo M."/>
            <person name="La Spada F."/>
            <person name="Cacciola S.O."/>
            <person name="Dionisio G."/>
        </authorList>
    </citation>
    <scope>NUCLEOTIDE SEQUENCE [LARGE SCALE GENOMIC DNA]</scope>
    <source>
        <strain evidence="6 7">VK10A</strain>
    </source>
</reference>
<evidence type="ECO:0000256" key="4">
    <source>
        <dbReference type="ARBA" id="ARBA00022729"/>
    </source>
</evidence>
<organism evidence="6 7">
    <name type="scientific">Phytophthora oleae</name>
    <dbReference type="NCBI Taxonomy" id="2107226"/>
    <lineage>
        <taxon>Eukaryota</taxon>
        <taxon>Sar</taxon>
        <taxon>Stramenopiles</taxon>
        <taxon>Oomycota</taxon>
        <taxon>Peronosporomycetes</taxon>
        <taxon>Peronosporales</taxon>
        <taxon>Peronosporaceae</taxon>
        <taxon>Phytophthora</taxon>
    </lineage>
</organism>
<name>A0ABD3G0Z5_9STRA</name>
<comment type="similarity">
    <text evidence="2 5">Belongs to the RxLR effector family.</text>
</comment>
<dbReference type="InterPro" id="IPR031825">
    <property type="entry name" value="RXLR"/>
</dbReference>
<evidence type="ECO:0000313" key="6">
    <source>
        <dbReference type="EMBL" id="KAL3672828.1"/>
    </source>
</evidence>
<evidence type="ECO:0000313" key="7">
    <source>
        <dbReference type="Proteomes" id="UP001632037"/>
    </source>
</evidence>
<proteinExistence type="inferred from homology"/>
<feature type="chain" id="PRO_5044953828" description="RxLR effector protein" evidence="5">
    <location>
        <begin position="24"/>
        <end position="238"/>
    </location>
</feature>
<dbReference type="PROSITE" id="PS51257">
    <property type="entry name" value="PROKAR_LIPOPROTEIN"/>
    <property type="match status" value="1"/>
</dbReference>
<keyword evidence="4 5" id="KW-0732">Signal</keyword>
<evidence type="ECO:0000256" key="3">
    <source>
        <dbReference type="ARBA" id="ARBA00022525"/>
    </source>
</evidence>
<feature type="signal peptide" evidence="5">
    <location>
        <begin position="1"/>
        <end position="23"/>
    </location>
</feature>
<dbReference type="Proteomes" id="UP001632037">
    <property type="component" value="Unassembled WGS sequence"/>
</dbReference>
<gene>
    <name evidence="6" type="ORF">V7S43_002116</name>
</gene>
<sequence>MKFYHIVLLVVALVVACADPASASKDSKLTPHGNNTPSKRLLRAYTTDVEEEERGISVNLAGLDKIKNALTSSKTKELQKLVKAGESADDSFMKLGLGKVLNFEKGAEVRTKMVSKFLSSDKFKAWSKYATKLNQKDADRTMIAALTSAYGEKNTAVIILLGKDSRSSRTVAKRLETAQFNKWYITDKLRNADELVTKVLKVPRSRIRGHPREMYIWDNYSKFISNIVLHPRPGPVGM</sequence>
<dbReference type="AlphaFoldDB" id="A0ABD3G0Z5"/>
<evidence type="ECO:0000256" key="2">
    <source>
        <dbReference type="ARBA" id="ARBA00010400"/>
    </source>
</evidence>